<dbReference type="InterPro" id="IPR012338">
    <property type="entry name" value="Beta-lactam/transpept-like"/>
</dbReference>
<evidence type="ECO:0000259" key="2">
    <source>
        <dbReference type="Pfam" id="PF00144"/>
    </source>
</evidence>
<organism evidence="3 4">
    <name type="scientific">Planctobacterium marinum</name>
    <dbReference type="NCBI Taxonomy" id="1631968"/>
    <lineage>
        <taxon>Bacteria</taxon>
        <taxon>Pseudomonadati</taxon>
        <taxon>Pseudomonadota</taxon>
        <taxon>Gammaproteobacteria</taxon>
        <taxon>Alteromonadales</taxon>
        <taxon>Alteromonadaceae</taxon>
        <taxon>Planctobacterium</taxon>
    </lineage>
</organism>
<sequence>MNIKFPFKSLIGLAFIGSVSTYTSANNNAFLQHAPKATKQEALIKHWRQPELELRFMDIAELEKPYISFAPVDQKDSIRVAKNTTKVDKTALSELAGEIATGEHGKLDSLLISHRGRLLFESYYRRGRIDLSHPQSSATKSYTSLAVGRAIQMGYLTMADLHKPVISFLTHLNPQKLVAGAERITLHHALTMTTGIDISEEQWKAINEKPQQLKGQNEIQIILETSKAITQQTQVFKYGTGPQFIMQVLDTVVPGSAKDFIQKELLDKLGISNYHWKTAPSGLPESGWKTSFTSRDMLKFGMLAINNGKWQGEQLISEEYLNKATSRLVYTGDGDIYGGGENVSNQGYGYYFWGTDLSVGDRKYSSASAQGGGGMYILLVKELDLVVVVTAHHRNDSTQQLVAEHIIPLLIQ</sequence>
<dbReference type="Pfam" id="PF00144">
    <property type="entry name" value="Beta-lactamase"/>
    <property type="match status" value="1"/>
</dbReference>
<dbReference type="KEGG" id="pmaw:MACH26_38220"/>
<proteinExistence type="predicted"/>
<dbReference type="InterPro" id="IPR001466">
    <property type="entry name" value="Beta-lactam-related"/>
</dbReference>
<dbReference type="PANTHER" id="PTHR43283:SF7">
    <property type="entry name" value="BETA-LACTAMASE-RELATED DOMAIN-CONTAINING PROTEIN"/>
    <property type="match status" value="1"/>
</dbReference>
<dbReference type="Gene3D" id="3.40.710.10">
    <property type="entry name" value="DD-peptidase/beta-lactamase superfamily"/>
    <property type="match status" value="1"/>
</dbReference>
<reference evidence="3" key="1">
    <citation type="submission" date="2023-01" db="EMBL/GenBank/DDBJ databases">
        <title>Complete genome sequence of Planctobacterium marinum strain Dej080120_11.</title>
        <authorList>
            <person name="Ueki S."/>
            <person name="Maruyama F."/>
        </authorList>
    </citation>
    <scope>NUCLEOTIDE SEQUENCE</scope>
    <source>
        <strain evidence="3">Dej080120_11</strain>
    </source>
</reference>
<name>A0AA48HKW3_9ALTE</name>
<dbReference type="InterPro" id="IPR050789">
    <property type="entry name" value="Diverse_Enzym_Activities"/>
</dbReference>
<dbReference type="Proteomes" id="UP001333710">
    <property type="component" value="Chromosome"/>
</dbReference>
<dbReference type="RefSeq" id="WP_338294374.1">
    <property type="nucleotide sequence ID" value="NZ_AP027272.1"/>
</dbReference>
<keyword evidence="1" id="KW-0732">Signal</keyword>
<feature type="signal peptide" evidence="1">
    <location>
        <begin position="1"/>
        <end position="25"/>
    </location>
</feature>
<gene>
    <name evidence="3" type="ORF">MACH26_38220</name>
</gene>
<keyword evidence="4" id="KW-1185">Reference proteome</keyword>
<protein>
    <recommendedName>
        <fullName evidence="2">Beta-lactamase-related domain-containing protein</fullName>
    </recommendedName>
</protein>
<evidence type="ECO:0000313" key="3">
    <source>
        <dbReference type="EMBL" id="BDX08301.1"/>
    </source>
</evidence>
<feature type="chain" id="PRO_5041400424" description="Beta-lactamase-related domain-containing protein" evidence="1">
    <location>
        <begin position="26"/>
        <end position="412"/>
    </location>
</feature>
<feature type="domain" description="Beta-lactamase-related" evidence="2">
    <location>
        <begin position="109"/>
        <end position="395"/>
    </location>
</feature>
<dbReference type="AlphaFoldDB" id="A0AA48HKW3"/>
<accession>A0AA48HKW3</accession>
<dbReference type="PANTHER" id="PTHR43283">
    <property type="entry name" value="BETA-LACTAMASE-RELATED"/>
    <property type="match status" value="1"/>
</dbReference>
<evidence type="ECO:0000256" key="1">
    <source>
        <dbReference type="SAM" id="SignalP"/>
    </source>
</evidence>
<evidence type="ECO:0000313" key="4">
    <source>
        <dbReference type="Proteomes" id="UP001333710"/>
    </source>
</evidence>
<dbReference type="EMBL" id="AP027272">
    <property type="protein sequence ID" value="BDX08301.1"/>
    <property type="molecule type" value="Genomic_DNA"/>
</dbReference>
<dbReference type="SUPFAM" id="SSF56601">
    <property type="entry name" value="beta-lactamase/transpeptidase-like"/>
    <property type="match status" value="1"/>
</dbReference>